<feature type="domain" description="C-type lectin" evidence="2">
    <location>
        <begin position="45"/>
        <end position="168"/>
    </location>
</feature>
<evidence type="ECO:0000313" key="3">
    <source>
        <dbReference type="EMBL" id="KAH3700345.1"/>
    </source>
</evidence>
<dbReference type="PROSITE" id="PS50041">
    <property type="entry name" value="C_TYPE_LECTIN_2"/>
    <property type="match status" value="1"/>
</dbReference>
<accession>A0A9D3YJC1</accession>
<dbReference type="SUPFAM" id="SSF56436">
    <property type="entry name" value="C-type lectin-like"/>
    <property type="match status" value="1"/>
</dbReference>
<evidence type="ECO:0000313" key="4">
    <source>
        <dbReference type="Proteomes" id="UP000828390"/>
    </source>
</evidence>
<dbReference type="CDD" id="cd00037">
    <property type="entry name" value="CLECT"/>
    <property type="match status" value="1"/>
</dbReference>
<dbReference type="Proteomes" id="UP000828390">
    <property type="component" value="Unassembled WGS sequence"/>
</dbReference>
<protein>
    <recommendedName>
        <fullName evidence="2">C-type lectin domain-containing protein</fullName>
    </recommendedName>
</protein>
<keyword evidence="4" id="KW-1185">Reference proteome</keyword>
<proteinExistence type="predicted"/>
<dbReference type="SMART" id="SM00034">
    <property type="entry name" value="CLECT"/>
    <property type="match status" value="1"/>
</dbReference>
<dbReference type="InterPro" id="IPR016186">
    <property type="entry name" value="C-type_lectin-like/link_sf"/>
</dbReference>
<reference evidence="3" key="2">
    <citation type="submission" date="2020-11" db="EMBL/GenBank/DDBJ databases">
        <authorList>
            <person name="McCartney M.A."/>
            <person name="Auch B."/>
            <person name="Kono T."/>
            <person name="Mallez S."/>
            <person name="Becker A."/>
            <person name="Gohl D.M."/>
            <person name="Silverstein K.A.T."/>
            <person name="Koren S."/>
            <person name="Bechman K.B."/>
            <person name="Herman A."/>
            <person name="Abrahante J.E."/>
            <person name="Garbe J."/>
        </authorList>
    </citation>
    <scope>NUCLEOTIDE SEQUENCE</scope>
    <source>
        <strain evidence="3">Duluth1</strain>
        <tissue evidence="3">Whole animal</tissue>
    </source>
</reference>
<dbReference type="Pfam" id="PF00059">
    <property type="entry name" value="Lectin_C"/>
    <property type="match status" value="1"/>
</dbReference>
<reference evidence="3" key="1">
    <citation type="journal article" date="2019" name="bioRxiv">
        <title>The Genome of the Zebra Mussel, Dreissena polymorpha: A Resource for Invasive Species Research.</title>
        <authorList>
            <person name="McCartney M.A."/>
            <person name="Auch B."/>
            <person name="Kono T."/>
            <person name="Mallez S."/>
            <person name="Zhang Y."/>
            <person name="Obille A."/>
            <person name="Becker A."/>
            <person name="Abrahante J.E."/>
            <person name="Garbe J."/>
            <person name="Badalamenti J.P."/>
            <person name="Herman A."/>
            <person name="Mangelson H."/>
            <person name="Liachko I."/>
            <person name="Sullivan S."/>
            <person name="Sone E.D."/>
            <person name="Koren S."/>
            <person name="Silverstein K.A.T."/>
            <person name="Beckman K.B."/>
            <person name="Gohl D.M."/>
        </authorList>
    </citation>
    <scope>NUCLEOTIDE SEQUENCE</scope>
    <source>
        <strain evidence="3">Duluth1</strain>
        <tissue evidence="3">Whole animal</tissue>
    </source>
</reference>
<dbReference type="InterPro" id="IPR016187">
    <property type="entry name" value="CTDL_fold"/>
</dbReference>
<name>A0A9D3YJC1_DREPO</name>
<dbReference type="InterPro" id="IPR050111">
    <property type="entry name" value="C-type_lectin/snaclec_domain"/>
</dbReference>
<feature type="compositionally biased region" description="Acidic residues" evidence="1">
    <location>
        <begin position="1"/>
        <end position="23"/>
    </location>
</feature>
<sequence>MMNVDDEYNDDADDDHDDEDEITEPPLRSLSVAVRGDCPAGFESLGMSCFVVLNVKGSYAAGQKYCEMVGASLAVIRSQDEEALIDGYLRRNISQIQEDQIWIGGTDLLQEGTFLVPGTQEVLTYFNWAPGQPDNYGRGEHCLDIFRDDAQLRWNDQLCNTDRVPLCQREQIEPPIIVG</sequence>
<evidence type="ECO:0000256" key="1">
    <source>
        <dbReference type="SAM" id="MobiDB-lite"/>
    </source>
</evidence>
<dbReference type="EMBL" id="JAIWYP010000015">
    <property type="protein sequence ID" value="KAH3700345.1"/>
    <property type="molecule type" value="Genomic_DNA"/>
</dbReference>
<dbReference type="PANTHER" id="PTHR22803">
    <property type="entry name" value="MANNOSE, PHOSPHOLIPASE, LECTIN RECEPTOR RELATED"/>
    <property type="match status" value="1"/>
</dbReference>
<gene>
    <name evidence="3" type="ORF">DPMN_075321</name>
</gene>
<feature type="region of interest" description="Disordered" evidence="1">
    <location>
        <begin position="1"/>
        <end position="27"/>
    </location>
</feature>
<organism evidence="3 4">
    <name type="scientific">Dreissena polymorpha</name>
    <name type="common">Zebra mussel</name>
    <name type="synonym">Mytilus polymorpha</name>
    <dbReference type="NCBI Taxonomy" id="45954"/>
    <lineage>
        <taxon>Eukaryota</taxon>
        <taxon>Metazoa</taxon>
        <taxon>Spiralia</taxon>
        <taxon>Lophotrochozoa</taxon>
        <taxon>Mollusca</taxon>
        <taxon>Bivalvia</taxon>
        <taxon>Autobranchia</taxon>
        <taxon>Heteroconchia</taxon>
        <taxon>Euheterodonta</taxon>
        <taxon>Imparidentia</taxon>
        <taxon>Neoheterodontei</taxon>
        <taxon>Myida</taxon>
        <taxon>Dreissenoidea</taxon>
        <taxon>Dreissenidae</taxon>
        <taxon>Dreissena</taxon>
    </lineage>
</organism>
<dbReference type="AlphaFoldDB" id="A0A9D3YJC1"/>
<dbReference type="Gene3D" id="3.10.100.10">
    <property type="entry name" value="Mannose-Binding Protein A, subunit A"/>
    <property type="match status" value="1"/>
</dbReference>
<evidence type="ECO:0000259" key="2">
    <source>
        <dbReference type="PROSITE" id="PS50041"/>
    </source>
</evidence>
<dbReference type="InterPro" id="IPR001304">
    <property type="entry name" value="C-type_lectin-like"/>
</dbReference>
<comment type="caution">
    <text evidence="3">The sequence shown here is derived from an EMBL/GenBank/DDBJ whole genome shotgun (WGS) entry which is preliminary data.</text>
</comment>